<dbReference type="RefSeq" id="WP_139638036.1">
    <property type="nucleotide sequence ID" value="NZ_VDLX02000034.1"/>
</dbReference>
<dbReference type="PANTHER" id="PTHR11527">
    <property type="entry name" value="HEAT-SHOCK PROTEIN 20 FAMILY MEMBER"/>
    <property type="match status" value="1"/>
</dbReference>
<dbReference type="CDD" id="cd06464">
    <property type="entry name" value="ACD_sHsps-like"/>
    <property type="match status" value="1"/>
</dbReference>
<dbReference type="AlphaFoldDB" id="A0A5C4UZ25"/>
<dbReference type="InterPro" id="IPR008978">
    <property type="entry name" value="HSP20-like_chaperone"/>
</dbReference>
<comment type="caution">
    <text evidence="3">The sequence shown here is derived from an EMBL/GenBank/DDBJ whole genome shotgun (WGS) entry which is preliminary data.</text>
</comment>
<protein>
    <submittedName>
        <fullName evidence="3">Hsp20 family protein</fullName>
    </submittedName>
</protein>
<dbReference type="Gene3D" id="2.60.40.790">
    <property type="match status" value="1"/>
</dbReference>
<organism evidence="3 4">
    <name type="scientific">Nonomuraea phyllanthi</name>
    <dbReference type="NCBI Taxonomy" id="2219224"/>
    <lineage>
        <taxon>Bacteria</taxon>
        <taxon>Bacillati</taxon>
        <taxon>Actinomycetota</taxon>
        <taxon>Actinomycetes</taxon>
        <taxon>Streptosporangiales</taxon>
        <taxon>Streptosporangiaceae</taxon>
        <taxon>Nonomuraea</taxon>
    </lineage>
</organism>
<reference evidence="3 4" key="1">
    <citation type="submission" date="2019-10" db="EMBL/GenBank/DDBJ databases">
        <title>Nonomuraea sp. nov., isolated from Phyllanthus amarus.</title>
        <authorList>
            <person name="Klykleung N."/>
            <person name="Tanasupawat S."/>
        </authorList>
    </citation>
    <scope>NUCLEOTIDE SEQUENCE [LARGE SCALE GENOMIC DNA]</scope>
    <source>
        <strain evidence="3 4">PA1-10</strain>
    </source>
</reference>
<keyword evidence="4" id="KW-1185">Reference proteome</keyword>
<name>A0A5C4UZ25_9ACTN</name>
<dbReference type="EMBL" id="VDLX02000034">
    <property type="protein sequence ID" value="KAB8183928.1"/>
    <property type="molecule type" value="Genomic_DNA"/>
</dbReference>
<proteinExistence type="inferred from homology"/>
<dbReference type="Proteomes" id="UP000312512">
    <property type="component" value="Unassembled WGS sequence"/>
</dbReference>
<dbReference type="InterPro" id="IPR031107">
    <property type="entry name" value="Small_HSP"/>
</dbReference>
<dbReference type="Pfam" id="PF00011">
    <property type="entry name" value="HSP20"/>
    <property type="match status" value="1"/>
</dbReference>
<accession>A0A5C4UZ25</accession>
<evidence type="ECO:0000313" key="3">
    <source>
        <dbReference type="EMBL" id="KAB8183928.1"/>
    </source>
</evidence>
<gene>
    <name evidence="3" type="ORF">FH608_048745</name>
</gene>
<sequence>MDTLMRRERFLPDLFDWLEEPLASIRSHTWQPMRFEDYVKDGRYVLRVELPGIDPEKDVEIDLANGVLTVHAERREEHREQCRTEFRYGTFTRAISLPAGADESDVRAVYDKGILEVSVRLAEQRPEGRHIPIESATPPKE</sequence>
<evidence type="ECO:0000256" key="2">
    <source>
        <dbReference type="RuleBase" id="RU003616"/>
    </source>
</evidence>
<dbReference type="PROSITE" id="PS01031">
    <property type="entry name" value="SHSP"/>
    <property type="match status" value="1"/>
</dbReference>
<comment type="similarity">
    <text evidence="1 2">Belongs to the small heat shock protein (HSP20) family.</text>
</comment>
<dbReference type="InterPro" id="IPR002068">
    <property type="entry name" value="A-crystallin/Hsp20_dom"/>
</dbReference>
<dbReference type="OrthoDB" id="3855217at2"/>
<evidence type="ECO:0000256" key="1">
    <source>
        <dbReference type="PROSITE-ProRule" id="PRU00285"/>
    </source>
</evidence>
<evidence type="ECO:0000313" key="4">
    <source>
        <dbReference type="Proteomes" id="UP000312512"/>
    </source>
</evidence>
<dbReference type="SUPFAM" id="SSF49764">
    <property type="entry name" value="HSP20-like chaperones"/>
    <property type="match status" value="1"/>
</dbReference>